<name>A0A6A4TVD4_SCOMX</name>
<gene>
    <name evidence="2" type="ORF">F2P81_001273</name>
</gene>
<comment type="caution">
    <text evidence="2">The sequence shown here is derived from an EMBL/GenBank/DDBJ whole genome shotgun (WGS) entry which is preliminary data.</text>
</comment>
<dbReference type="Pfam" id="PF10276">
    <property type="entry name" value="zf-CHCC"/>
    <property type="match status" value="1"/>
</dbReference>
<protein>
    <recommendedName>
        <fullName evidence="1">Zinc finger CHCC-type domain-containing protein</fullName>
    </recommendedName>
</protein>
<dbReference type="GO" id="GO:0006120">
    <property type="term" value="P:mitochondrial electron transport, NADH to ubiquinone"/>
    <property type="evidence" value="ECO:0007669"/>
    <property type="project" value="TreeGrafter"/>
</dbReference>
<evidence type="ECO:0000259" key="1">
    <source>
        <dbReference type="Pfam" id="PF10276"/>
    </source>
</evidence>
<dbReference type="PANTHER" id="PTHR13156">
    <property type="entry name" value="NADH-UBIQUINONE OXIDOREDUCTASE 13 KD-A SUBUNIT"/>
    <property type="match status" value="1"/>
</dbReference>
<dbReference type="AlphaFoldDB" id="A0A6A4TVD4"/>
<evidence type="ECO:0000313" key="2">
    <source>
        <dbReference type="EMBL" id="KAF0047640.1"/>
    </source>
</evidence>
<organism evidence="2 3">
    <name type="scientific">Scophthalmus maximus</name>
    <name type="common">Turbot</name>
    <name type="synonym">Psetta maxima</name>
    <dbReference type="NCBI Taxonomy" id="52904"/>
    <lineage>
        <taxon>Eukaryota</taxon>
        <taxon>Metazoa</taxon>
        <taxon>Chordata</taxon>
        <taxon>Craniata</taxon>
        <taxon>Vertebrata</taxon>
        <taxon>Euteleostomi</taxon>
        <taxon>Actinopterygii</taxon>
        <taxon>Neopterygii</taxon>
        <taxon>Teleostei</taxon>
        <taxon>Neoteleostei</taxon>
        <taxon>Acanthomorphata</taxon>
        <taxon>Carangaria</taxon>
        <taxon>Pleuronectiformes</taxon>
        <taxon>Pleuronectoidei</taxon>
        <taxon>Scophthalmidae</taxon>
        <taxon>Scophthalmus</taxon>
    </lineage>
</organism>
<dbReference type="InterPro" id="IPR019401">
    <property type="entry name" value="Znf_CHCC"/>
</dbReference>
<evidence type="ECO:0000313" key="3">
    <source>
        <dbReference type="Proteomes" id="UP000438429"/>
    </source>
</evidence>
<dbReference type="EMBL" id="VEVO01000001">
    <property type="protein sequence ID" value="KAF0047640.1"/>
    <property type="molecule type" value="Genomic_DNA"/>
</dbReference>
<sequence length="226" mass="24470">MGLAPDTVPGDRSSVRGAVVRVKRRLYALAAGCPAMQLGKYRLVVNMAAAVARVLSFSRNAKVLVSPSRLSAVPAHRYGLDVSSTGEVITHTGQVNKNFAIKMVAEEPVTDIGARVVSCDGGGGALGHPKVYINLGQIPPNGVSQTSKHWVRHCPTCAATHCGVITSYGPGSRPPCRTAVEGLARVSRRRRRSEKVRKFQGNFEFTLKTSEHLFVITRENRFNVEH</sequence>
<feature type="domain" description="Zinc finger CHCC-type" evidence="1">
    <location>
        <begin position="115"/>
        <end position="137"/>
    </location>
</feature>
<reference evidence="2 3" key="1">
    <citation type="submission" date="2019-06" db="EMBL/GenBank/DDBJ databases">
        <title>Draft genomes of female and male turbot (Scophthalmus maximus).</title>
        <authorList>
            <person name="Xu H."/>
            <person name="Xu X.-W."/>
            <person name="Shao C."/>
            <person name="Chen S."/>
        </authorList>
    </citation>
    <scope>NUCLEOTIDE SEQUENCE [LARGE SCALE GENOMIC DNA]</scope>
    <source>
        <strain evidence="2">Ysfricsl-2016a</strain>
        <tissue evidence="2">Blood</tissue>
    </source>
</reference>
<accession>A0A6A4TVD4</accession>
<dbReference type="PANTHER" id="PTHR13156:SF0">
    <property type="entry name" value="NADH DEHYDROGENASE [UBIQUINONE] IRON-SULFUR PROTEIN 6, MITOCHONDRIAL"/>
    <property type="match status" value="1"/>
</dbReference>
<proteinExistence type="predicted"/>
<dbReference type="Gene3D" id="2.60.260.40">
    <property type="entry name" value="q5lls5 like domains"/>
    <property type="match status" value="1"/>
</dbReference>
<dbReference type="GO" id="GO:0005739">
    <property type="term" value="C:mitochondrion"/>
    <property type="evidence" value="ECO:0007669"/>
    <property type="project" value="GOC"/>
</dbReference>
<dbReference type="Proteomes" id="UP000438429">
    <property type="component" value="Unassembled WGS sequence"/>
</dbReference>